<feature type="transmembrane region" description="Helical" evidence="1">
    <location>
        <begin position="82"/>
        <end position="102"/>
    </location>
</feature>
<keyword evidence="1" id="KW-1133">Transmembrane helix</keyword>
<accession>A0A845BBG0</accession>
<proteinExistence type="predicted"/>
<reference evidence="2 3" key="1">
    <citation type="submission" date="2019-12" db="EMBL/GenBank/DDBJ databases">
        <title>Genomic-based taxomic classification of the family Erythrobacteraceae.</title>
        <authorList>
            <person name="Xu L."/>
        </authorList>
    </citation>
    <scope>NUCLEOTIDE SEQUENCE [LARGE SCALE GENOMIC DNA]</scope>
    <source>
        <strain evidence="2 3">KCTC 42453</strain>
    </source>
</reference>
<organism evidence="2 3">
    <name type="scientific">Allopontixanthobacter sediminis</name>
    <dbReference type="NCBI Taxonomy" id="1689985"/>
    <lineage>
        <taxon>Bacteria</taxon>
        <taxon>Pseudomonadati</taxon>
        <taxon>Pseudomonadota</taxon>
        <taxon>Alphaproteobacteria</taxon>
        <taxon>Sphingomonadales</taxon>
        <taxon>Erythrobacteraceae</taxon>
        <taxon>Allopontixanthobacter</taxon>
    </lineage>
</organism>
<dbReference type="AlphaFoldDB" id="A0A845BBG0"/>
<dbReference type="EMBL" id="WTYL01000002">
    <property type="protein sequence ID" value="MXP44909.1"/>
    <property type="molecule type" value="Genomic_DNA"/>
</dbReference>
<evidence type="ECO:0000313" key="2">
    <source>
        <dbReference type="EMBL" id="MXP44909.1"/>
    </source>
</evidence>
<dbReference type="OrthoDB" id="9790409at2"/>
<protein>
    <submittedName>
        <fullName evidence="2">YeeE/YedE family protein</fullName>
    </submittedName>
</protein>
<gene>
    <name evidence="2" type="ORF">GRI65_10615</name>
</gene>
<dbReference type="InterPro" id="IPR046513">
    <property type="entry name" value="DUF6691"/>
</dbReference>
<keyword evidence="3" id="KW-1185">Reference proteome</keyword>
<dbReference type="Proteomes" id="UP000431922">
    <property type="component" value="Unassembled WGS sequence"/>
</dbReference>
<comment type="caution">
    <text evidence="2">The sequence shown here is derived from an EMBL/GenBank/DDBJ whole genome shotgun (WGS) entry which is preliminary data.</text>
</comment>
<feature type="transmembrane region" description="Helical" evidence="1">
    <location>
        <begin position="108"/>
        <end position="131"/>
    </location>
</feature>
<keyword evidence="1" id="KW-0812">Transmembrane</keyword>
<dbReference type="Pfam" id="PF20398">
    <property type="entry name" value="DUF6691"/>
    <property type="match status" value="1"/>
</dbReference>
<feature type="transmembrane region" description="Helical" evidence="1">
    <location>
        <begin position="43"/>
        <end position="61"/>
    </location>
</feature>
<evidence type="ECO:0000313" key="3">
    <source>
        <dbReference type="Proteomes" id="UP000431922"/>
    </source>
</evidence>
<evidence type="ECO:0000256" key="1">
    <source>
        <dbReference type="SAM" id="Phobius"/>
    </source>
</evidence>
<name>A0A845BBG0_9SPHN</name>
<keyword evidence="1" id="KW-0472">Membrane</keyword>
<sequence length="149" mass="15959">MMRNVLAALLTGVIFGAGLTLSDMTNPARVIAFLDLFGAWDPTLAFVMGGALVPSALAYVVTRRMRRPLLHTAFHIPENRTLDRQLLIGGAIFGLGWGLVGYCPGPALAGLALGAWQTWLFAGAMLAGMWLHSVTDLPILRSRSGLVRS</sequence>